<dbReference type="EMBL" id="OBMI01000001">
    <property type="protein sequence ID" value="SOB79010.1"/>
    <property type="molecule type" value="Genomic_DNA"/>
</dbReference>
<dbReference type="InterPro" id="IPR036388">
    <property type="entry name" value="WH-like_DNA-bd_sf"/>
</dbReference>
<reference evidence="2 3" key="1">
    <citation type="submission" date="2017-07" db="EMBL/GenBank/DDBJ databases">
        <authorList>
            <person name="Sun Z.S."/>
            <person name="Albrecht U."/>
            <person name="Echele G."/>
            <person name="Lee C.C."/>
        </authorList>
    </citation>
    <scope>NUCLEOTIDE SEQUENCE [LARGE SCALE GENOMIC DNA]</scope>
    <source>
        <strain evidence="2 3">CGMCC 1.12672</strain>
    </source>
</reference>
<feature type="region of interest" description="Disordered" evidence="1">
    <location>
        <begin position="140"/>
        <end position="161"/>
    </location>
</feature>
<evidence type="ECO:0008006" key="4">
    <source>
        <dbReference type="Google" id="ProtNLM"/>
    </source>
</evidence>
<accession>A0A285QAQ9</accession>
<dbReference type="Gene3D" id="1.10.10.10">
    <property type="entry name" value="Winged helix-like DNA-binding domain superfamily/Winged helix DNA-binding domain"/>
    <property type="match status" value="1"/>
</dbReference>
<dbReference type="RefSeq" id="WP_097062270.1">
    <property type="nucleotide sequence ID" value="NZ_OBMI01000001.1"/>
</dbReference>
<keyword evidence="3" id="KW-1185">Reference proteome</keyword>
<dbReference type="InterPro" id="IPR009061">
    <property type="entry name" value="DNA-bd_dom_put_sf"/>
</dbReference>
<name>A0A285QAQ9_9SPHN</name>
<proteinExistence type="predicted"/>
<gene>
    <name evidence="2" type="ORF">SAMN06297144_0326</name>
</gene>
<dbReference type="AlphaFoldDB" id="A0A285QAQ9"/>
<sequence>MAARRASPSAVKLNRTYDVAELAARLGVHKNTVRHWQRDGLKPLDGRRPVLFHGSTVRAFLSSRSASRKSPCPPGTLYCFRCRAPRAPALGMVDYLPISATGGNVRAICATCETVMHRRAAQATLASILPGCDVQVVQAPPRLKGSPSPSLDCDLERQATT</sequence>
<dbReference type="SUPFAM" id="SSF46955">
    <property type="entry name" value="Putative DNA-binding domain"/>
    <property type="match status" value="1"/>
</dbReference>
<organism evidence="2 3">
    <name type="scientific">Sphingomonas guangdongensis</name>
    <dbReference type="NCBI Taxonomy" id="1141890"/>
    <lineage>
        <taxon>Bacteria</taxon>
        <taxon>Pseudomonadati</taxon>
        <taxon>Pseudomonadota</taxon>
        <taxon>Alphaproteobacteria</taxon>
        <taxon>Sphingomonadales</taxon>
        <taxon>Sphingomonadaceae</taxon>
        <taxon>Sphingomonas</taxon>
    </lineage>
</organism>
<protein>
    <recommendedName>
        <fullName evidence="4">Helix-turn-helix domain-containing protein</fullName>
    </recommendedName>
</protein>
<evidence type="ECO:0000256" key="1">
    <source>
        <dbReference type="SAM" id="MobiDB-lite"/>
    </source>
</evidence>
<dbReference type="OrthoDB" id="8546410at2"/>
<evidence type="ECO:0000313" key="2">
    <source>
        <dbReference type="EMBL" id="SOB79010.1"/>
    </source>
</evidence>
<evidence type="ECO:0000313" key="3">
    <source>
        <dbReference type="Proteomes" id="UP000219494"/>
    </source>
</evidence>
<dbReference type="Proteomes" id="UP000219494">
    <property type="component" value="Unassembled WGS sequence"/>
</dbReference>